<dbReference type="Pfam" id="PF07730">
    <property type="entry name" value="HisKA_3"/>
    <property type="match status" value="1"/>
</dbReference>
<dbReference type="GO" id="GO:0016020">
    <property type="term" value="C:membrane"/>
    <property type="evidence" value="ECO:0007669"/>
    <property type="project" value="InterPro"/>
</dbReference>
<feature type="transmembrane region" description="Helical" evidence="10">
    <location>
        <begin position="42"/>
        <end position="60"/>
    </location>
</feature>
<sequence length="413" mass="43264">MFGRVRIWSRQHVTLVDAALVAPVLLVCVVGVLSAADTGDPLPVSADLGFTLALLLPLVLRRRFPVGVFAAVAAVAAAQLALGLDLLLADAAVLAAMYTVAAHCRLGRALAALAVVELGVVVVIARSPHTTWRDESDWSALAFYTFLVLLCWVTGRYASVRRGYLAGLEERAESLERERDARAQAAVARERARIARELHDVVAHNVSVMVVQADGAAYAVADDPDLARGAMETVAETGRSALAELRGILGLLREDDHDGDYTPRPGVERLDHLVEQVRRAGLPVEFTVEGQTREVPAGVGLAVYRVVQEALTNTLKHAGPAVGGARVRLRYGADTVEVRVTDDGRGAASARAGDGDGGGDGSGHGLIGMRERVAACGGSVRAGPCAGGGYEVVAALPLRPGEPVDPGEPVRGS</sequence>
<dbReference type="InterPro" id="IPR036890">
    <property type="entry name" value="HATPase_C_sf"/>
</dbReference>
<feature type="transmembrane region" description="Helical" evidence="10">
    <location>
        <begin position="106"/>
        <end position="125"/>
    </location>
</feature>
<comment type="caution">
    <text evidence="12">The sequence shown here is derived from an EMBL/GenBank/DDBJ whole genome shotgun (WGS) entry which is preliminary data.</text>
</comment>
<keyword evidence="3" id="KW-0597">Phosphoprotein</keyword>
<dbReference type="PANTHER" id="PTHR24421">
    <property type="entry name" value="NITRATE/NITRITE SENSOR PROTEIN NARX-RELATED"/>
    <property type="match status" value="1"/>
</dbReference>
<dbReference type="Gene3D" id="1.20.5.1930">
    <property type="match status" value="1"/>
</dbReference>
<keyword evidence="8" id="KW-0902">Two-component regulatory system</keyword>
<evidence type="ECO:0000256" key="10">
    <source>
        <dbReference type="SAM" id="Phobius"/>
    </source>
</evidence>
<gene>
    <name evidence="12" type="ORF">LG943_06010</name>
</gene>
<protein>
    <recommendedName>
        <fullName evidence="2">histidine kinase</fullName>
        <ecNumber evidence="2">2.7.13.3</ecNumber>
    </recommendedName>
</protein>
<evidence type="ECO:0000256" key="5">
    <source>
        <dbReference type="ARBA" id="ARBA00022741"/>
    </source>
</evidence>
<feature type="transmembrane region" description="Helical" evidence="10">
    <location>
        <begin position="137"/>
        <end position="155"/>
    </location>
</feature>
<evidence type="ECO:0000256" key="8">
    <source>
        <dbReference type="ARBA" id="ARBA00023012"/>
    </source>
</evidence>
<dbReference type="RefSeq" id="WP_270071169.1">
    <property type="nucleotide sequence ID" value="NZ_JAJAQC010000007.1"/>
</dbReference>
<reference evidence="12" key="1">
    <citation type="submission" date="2021-10" db="EMBL/GenBank/DDBJ databases">
        <title>Streptomonospora sp. nov., isolated from mangrove soil.</title>
        <authorList>
            <person name="Chen X."/>
            <person name="Ge X."/>
            <person name="Liu W."/>
        </authorList>
    </citation>
    <scope>NUCLEOTIDE SEQUENCE</scope>
    <source>
        <strain evidence="12">S1-112</strain>
    </source>
</reference>
<dbReference type="PROSITE" id="PS50109">
    <property type="entry name" value="HIS_KIN"/>
    <property type="match status" value="1"/>
</dbReference>
<dbReference type="PANTHER" id="PTHR24421:SF10">
    <property type="entry name" value="NITRATE_NITRITE SENSOR PROTEIN NARQ"/>
    <property type="match status" value="1"/>
</dbReference>
<dbReference type="GO" id="GO:0005524">
    <property type="term" value="F:ATP binding"/>
    <property type="evidence" value="ECO:0007669"/>
    <property type="project" value="UniProtKB-KW"/>
</dbReference>
<keyword evidence="7" id="KW-0067">ATP-binding</keyword>
<dbReference type="InterPro" id="IPR005467">
    <property type="entry name" value="His_kinase_dom"/>
</dbReference>
<accession>A0A9X3NI60</accession>
<dbReference type="GO" id="GO:0046983">
    <property type="term" value="F:protein dimerization activity"/>
    <property type="evidence" value="ECO:0007669"/>
    <property type="project" value="InterPro"/>
</dbReference>
<dbReference type="Proteomes" id="UP001140076">
    <property type="component" value="Unassembled WGS sequence"/>
</dbReference>
<evidence type="ECO:0000256" key="3">
    <source>
        <dbReference type="ARBA" id="ARBA00022553"/>
    </source>
</evidence>
<name>A0A9X3NI60_9ACTN</name>
<proteinExistence type="predicted"/>
<dbReference type="EC" id="2.7.13.3" evidence="2"/>
<dbReference type="GO" id="GO:0000155">
    <property type="term" value="F:phosphorelay sensor kinase activity"/>
    <property type="evidence" value="ECO:0007669"/>
    <property type="project" value="InterPro"/>
</dbReference>
<dbReference type="InterPro" id="IPR003594">
    <property type="entry name" value="HATPase_dom"/>
</dbReference>
<feature type="region of interest" description="Disordered" evidence="9">
    <location>
        <begin position="342"/>
        <end position="366"/>
    </location>
</feature>
<evidence type="ECO:0000259" key="11">
    <source>
        <dbReference type="PROSITE" id="PS50109"/>
    </source>
</evidence>
<dbReference type="Pfam" id="PF23539">
    <property type="entry name" value="DUF7134"/>
    <property type="match status" value="1"/>
</dbReference>
<feature type="transmembrane region" description="Helical" evidence="10">
    <location>
        <begin position="67"/>
        <end position="100"/>
    </location>
</feature>
<evidence type="ECO:0000256" key="4">
    <source>
        <dbReference type="ARBA" id="ARBA00022679"/>
    </source>
</evidence>
<keyword evidence="10" id="KW-0812">Transmembrane</keyword>
<keyword evidence="5" id="KW-0547">Nucleotide-binding</keyword>
<keyword evidence="6 12" id="KW-0418">Kinase</keyword>
<dbReference type="InterPro" id="IPR055558">
    <property type="entry name" value="DUF7134"/>
</dbReference>
<comment type="catalytic activity">
    <reaction evidence="1">
        <text>ATP + protein L-histidine = ADP + protein N-phospho-L-histidine.</text>
        <dbReference type="EC" id="2.7.13.3"/>
    </reaction>
</comment>
<evidence type="ECO:0000256" key="1">
    <source>
        <dbReference type="ARBA" id="ARBA00000085"/>
    </source>
</evidence>
<evidence type="ECO:0000256" key="7">
    <source>
        <dbReference type="ARBA" id="ARBA00022840"/>
    </source>
</evidence>
<evidence type="ECO:0000313" key="12">
    <source>
        <dbReference type="EMBL" id="MDA0563882.1"/>
    </source>
</evidence>
<dbReference type="AlphaFoldDB" id="A0A9X3NI60"/>
<evidence type="ECO:0000256" key="9">
    <source>
        <dbReference type="SAM" id="MobiDB-lite"/>
    </source>
</evidence>
<feature type="compositionally biased region" description="Gly residues" evidence="9">
    <location>
        <begin position="355"/>
        <end position="366"/>
    </location>
</feature>
<keyword evidence="4" id="KW-0808">Transferase</keyword>
<evidence type="ECO:0000256" key="6">
    <source>
        <dbReference type="ARBA" id="ARBA00022777"/>
    </source>
</evidence>
<keyword evidence="13" id="KW-1185">Reference proteome</keyword>
<dbReference type="Pfam" id="PF02518">
    <property type="entry name" value="HATPase_c"/>
    <property type="match status" value="1"/>
</dbReference>
<dbReference type="CDD" id="cd16917">
    <property type="entry name" value="HATPase_UhpB-NarQ-NarX-like"/>
    <property type="match status" value="1"/>
</dbReference>
<organism evidence="12 13">
    <name type="scientific">Streptomonospora mangrovi</name>
    <dbReference type="NCBI Taxonomy" id="2883123"/>
    <lineage>
        <taxon>Bacteria</taxon>
        <taxon>Bacillati</taxon>
        <taxon>Actinomycetota</taxon>
        <taxon>Actinomycetes</taxon>
        <taxon>Streptosporangiales</taxon>
        <taxon>Nocardiopsidaceae</taxon>
        <taxon>Streptomonospora</taxon>
    </lineage>
</organism>
<dbReference type="EMBL" id="JAJAQC010000007">
    <property type="protein sequence ID" value="MDA0563882.1"/>
    <property type="molecule type" value="Genomic_DNA"/>
</dbReference>
<dbReference type="InterPro" id="IPR011712">
    <property type="entry name" value="Sig_transdc_His_kin_sub3_dim/P"/>
</dbReference>
<dbReference type="SMART" id="SM00387">
    <property type="entry name" value="HATPase_c"/>
    <property type="match status" value="1"/>
</dbReference>
<dbReference type="SUPFAM" id="SSF55874">
    <property type="entry name" value="ATPase domain of HSP90 chaperone/DNA topoisomerase II/histidine kinase"/>
    <property type="match status" value="1"/>
</dbReference>
<dbReference type="Gene3D" id="3.30.565.10">
    <property type="entry name" value="Histidine kinase-like ATPase, C-terminal domain"/>
    <property type="match status" value="1"/>
</dbReference>
<keyword evidence="10" id="KW-1133">Transmembrane helix</keyword>
<feature type="transmembrane region" description="Helical" evidence="10">
    <location>
        <begin position="12"/>
        <end position="36"/>
    </location>
</feature>
<evidence type="ECO:0000313" key="13">
    <source>
        <dbReference type="Proteomes" id="UP001140076"/>
    </source>
</evidence>
<feature type="domain" description="Histidine kinase" evidence="11">
    <location>
        <begin position="303"/>
        <end position="400"/>
    </location>
</feature>
<dbReference type="InterPro" id="IPR050482">
    <property type="entry name" value="Sensor_HK_TwoCompSys"/>
</dbReference>
<keyword evidence="10" id="KW-0472">Membrane</keyword>
<evidence type="ECO:0000256" key="2">
    <source>
        <dbReference type="ARBA" id="ARBA00012438"/>
    </source>
</evidence>